<dbReference type="EMBL" id="LCYA01000001">
    <property type="protein sequence ID" value="KWV90325.1"/>
    <property type="molecule type" value="Genomic_DNA"/>
</dbReference>
<protein>
    <submittedName>
        <fullName evidence="1">Uncharacterized protein</fullName>
    </submittedName>
</protein>
<evidence type="ECO:0000313" key="1">
    <source>
        <dbReference type="EMBL" id="KWV90325.1"/>
    </source>
</evidence>
<organism evidence="1 2">
    <name type="scientific">Pseudomonas fluorescens</name>
    <dbReference type="NCBI Taxonomy" id="294"/>
    <lineage>
        <taxon>Bacteria</taxon>
        <taxon>Pseudomonadati</taxon>
        <taxon>Pseudomonadota</taxon>
        <taxon>Gammaproteobacteria</taxon>
        <taxon>Pseudomonadales</taxon>
        <taxon>Pseudomonadaceae</taxon>
        <taxon>Pseudomonas</taxon>
    </lineage>
</organism>
<evidence type="ECO:0000313" key="2">
    <source>
        <dbReference type="Proteomes" id="UP000061348"/>
    </source>
</evidence>
<accession>A0A109LML5</accession>
<gene>
    <name evidence="1" type="ORF">PFLmoz3_00014</name>
</gene>
<proteinExistence type="predicted"/>
<comment type="caution">
    <text evidence="1">The sequence shown here is derived from an EMBL/GenBank/DDBJ whole genome shotgun (WGS) entry which is preliminary data.</text>
</comment>
<sequence>MRGNHVGDPANLLVAERDERFGALLLAEQLAEQAHGRLGVLHRVVAKVDVHHGNAQGVELLDVARIFGRVLGLDIEDNHIGALRDRLLDVEGAVFKPAEGGDVGNARKLAQVGVVGVGIGLDEVLAPADDTLDGVLRVQRRHQVQLAAFAENHPFDWQVYLDLAPEQIGHGAACVNRFVGQ</sequence>
<dbReference type="Proteomes" id="UP000061348">
    <property type="component" value="Unassembled WGS sequence"/>
</dbReference>
<name>A0A109LML5_PSEFL</name>
<dbReference type="AlphaFoldDB" id="A0A109LML5"/>
<reference evidence="1 2" key="1">
    <citation type="submission" date="2015-05" db="EMBL/GenBank/DDBJ databases">
        <title>A genomic and transcriptomic approach to investigate the blue pigment phenotype in Pseudomonas fluorescens.</title>
        <authorList>
            <person name="Andreani N.A."/>
            <person name="Cardazzo B."/>
        </authorList>
    </citation>
    <scope>NUCLEOTIDE SEQUENCE [LARGE SCALE GENOMIC DNA]</scope>
    <source>
        <strain evidence="1 2">Ps_22</strain>
    </source>
</reference>